<dbReference type="Proteomes" id="UP000198863">
    <property type="component" value="Unassembled WGS sequence"/>
</dbReference>
<keyword evidence="1" id="KW-0812">Transmembrane</keyword>
<feature type="transmembrane region" description="Helical" evidence="1">
    <location>
        <begin position="40"/>
        <end position="60"/>
    </location>
</feature>
<evidence type="ECO:0000313" key="2">
    <source>
        <dbReference type="EMBL" id="SDG82093.1"/>
    </source>
</evidence>
<keyword evidence="3" id="KW-1185">Reference proteome</keyword>
<reference evidence="3" key="1">
    <citation type="submission" date="2016-10" db="EMBL/GenBank/DDBJ databases">
        <authorList>
            <person name="Varghese N."/>
            <person name="Submissions S."/>
        </authorList>
    </citation>
    <scope>NUCLEOTIDE SEQUENCE [LARGE SCALE GENOMIC DNA]</scope>
    <source>
        <strain evidence="3">DSM 44526</strain>
    </source>
</reference>
<gene>
    <name evidence="2" type="ORF">SAMN05660324_3606</name>
</gene>
<evidence type="ECO:0000256" key="1">
    <source>
        <dbReference type="SAM" id="Phobius"/>
    </source>
</evidence>
<organism evidence="2 3">
    <name type="scientific">Klenkia brasiliensis</name>
    <dbReference type="NCBI Taxonomy" id="333142"/>
    <lineage>
        <taxon>Bacteria</taxon>
        <taxon>Bacillati</taxon>
        <taxon>Actinomycetota</taxon>
        <taxon>Actinomycetes</taxon>
        <taxon>Geodermatophilales</taxon>
        <taxon>Geodermatophilaceae</taxon>
        <taxon>Klenkia</taxon>
    </lineage>
</organism>
<name>A0A1G7XDA5_9ACTN</name>
<dbReference type="RefSeq" id="WP_091066468.1">
    <property type="nucleotide sequence ID" value="NZ_FNCF01000006.1"/>
</dbReference>
<dbReference type="AlphaFoldDB" id="A0A1G7XDA5"/>
<keyword evidence="1" id="KW-0472">Membrane</keyword>
<keyword evidence="1" id="KW-1133">Transmembrane helix</keyword>
<evidence type="ECO:0000313" key="3">
    <source>
        <dbReference type="Proteomes" id="UP000198863"/>
    </source>
</evidence>
<sequence length="341" mass="34824">MSTDVRTLLHDLAADAPRGRGEETADLVVDLHRAQDRRRLRWAGVAAAIAVVVAAVPALVDRSGPTEASAVAAGGSAEVSSLFDAPTRGSLADDADAVAVAASASWETGIAGISAGQILDPAPDNRHVAFVGEVRGGQVWALVIGRTSGQLAYAWFVDTDPADGLTLQLAGVPTRTTAAAPLGLLDVAGGVGYLVVVARPEDQVRYSPAVTSLFTADTSGFEDLPSAGGVVQAEVELPPAGAAAAPGITATSAAGEVPARWVDSFDSSRPFGPSAWTRVESSQLPSDPSYGPLIQRCMVAAGWGVSVSVDGSLGFDGLLTGEGVDAFWADLDRCETSTGYR</sequence>
<accession>A0A1G7XDA5</accession>
<protein>
    <submittedName>
        <fullName evidence="2">Uncharacterized protein</fullName>
    </submittedName>
</protein>
<dbReference type="EMBL" id="FNCF01000006">
    <property type="protein sequence ID" value="SDG82093.1"/>
    <property type="molecule type" value="Genomic_DNA"/>
</dbReference>
<proteinExistence type="predicted"/>